<dbReference type="PROSITE" id="PS52016">
    <property type="entry name" value="TONB_DEPENDENT_REC_3"/>
    <property type="match status" value="1"/>
</dbReference>
<evidence type="ECO:0000256" key="1">
    <source>
        <dbReference type="PROSITE-ProRule" id="PRU01360"/>
    </source>
</evidence>
<dbReference type="Proteomes" id="UP000198704">
    <property type="component" value="Unassembled WGS sequence"/>
</dbReference>
<keyword evidence="1" id="KW-0812">Transmembrane</keyword>
<evidence type="ECO:0000313" key="5">
    <source>
        <dbReference type="Proteomes" id="UP000198704"/>
    </source>
</evidence>
<dbReference type="GO" id="GO:0015344">
    <property type="term" value="F:siderophore uptake transmembrane transporter activity"/>
    <property type="evidence" value="ECO:0007669"/>
    <property type="project" value="TreeGrafter"/>
</dbReference>
<feature type="signal peptide" evidence="2">
    <location>
        <begin position="1"/>
        <end position="31"/>
    </location>
</feature>
<keyword evidence="1" id="KW-0813">Transport</keyword>
<dbReference type="PANTHER" id="PTHR32552:SF82">
    <property type="entry name" value="FCUA PROTEIN"/>
    <property type="match status" value="1"/>
</dbReference>
<sequence length="218" mass="22611">MRLCLKISADCARTLSILSVGLLSLITIAAAEEQPAGPDVVLEELSVEGSSAPRGLMPAYAGGQVAQGGRLGLLGNVEARKAPFSITSYTDTLIRDRQARTVNEVLVLDPSVRATQSTGAPFDSFSVRGFPANENTSGEVAFDGLYGIAPSFRIFADYAERIEVLKGPSAALTGVSPNGAVGGVVNAVPKRASADLTRVTLDYGSAAQGGVQLDTARR</sequence>
<gene>
    <name evidence="4" type="ORF">SAMN05216360_107295</name>
</gene>
<evidence type="ECO:0000256" key="2">
    <source>
        <dbReference type="SAM" id="SignalP"/>
    </source>
</evidence>
<keyword evidence="5" id="KW-1185">Reference proteome</keyword>
<proteinExistence type="inferred from homology"/>
<dbReference type="Gene3D" id="2.170.130.10">
    <property type="entry name" value="TonB-dependent receptor, plug domain"/>
    <property type="match status" value="1"/>
</dbReference>
<protein>
    <submittedName>
        <fullName evidence="4">Iron complex outermembrane recepter protein</fullName>
    </submittedName>
</protein>
<feature type="domain" description="TonB-dependent receptor plug" evidence="3">
    <location>
        <begin position="79"/>
        <end position="179"/>
    </location>
</feature>
<dbReference type="STRING" id="582672.SAMN05216360_107295"/>
<dbReference type="SUPFAM" id="SSF56935">
    <property type="entry name" value="Porins"/>
    <property type="match status" value="1"/>
</dbReference>
<keyword evidence="2" id="KW-0732">Signal</keyword>
<reference evidence="5" key="1">
    <citation type="submission" date="2016-10" db="EMBL/GenBank/DDBJ databases">
        <authorList>
            <person name="Varghese N."/>
            <person name="Submissions S."/>
        </authorList>
    </citation>
    <scope>NUCLEOTIDE SEQUENCE [LARGE SCALE GENOMIC DNA]</scope>
    <source>
        <strain evidence="5">BL47</strain>
    </source>
</reference>
<dbReference type="GO" id="GO:0009279">
    <property type="term" value="C:cell outer membrane"/>
    <property type="evidence" value="ECO:0007669"/>
    <property type="project" value="UniProtKB-SubCell"/>
</dbReference>
<name>A0A1H0APJ3_9HYPH</name>
<dbReference type="InterPro" id="IPR037066">
    <property type="entry name" value="Plug_dom_sf"/>
</dbReference>
<feature type="chain" id="PRO_5011621280" evidence="2">
    <location>
        <begin position="32"/>
        <end position="218"/>
    </location>
</feature>
<dbReference type="PANTHER" id="PTHR32552">
    <property type="entry name" value="FERRICHROME IRON RECEPTOR-RELATED"/>
    <property type="match status" value="1"/>
</dbReference>
<keyword evidence="1" id="KW-0998">Cell outer membrane</keyword>
<accession>A0A1H0APJ3</accession>
<dbReference type="EMBL" id="FNHS01000007">
    <property type="protein sequence ID" value="SDN35460.1"/>
    <property type="molecule type" value="Genomic_DNA"/>
</dbReference>
<evidence type="ECO:0000313" key="4">
    <source>
        <dbReference type="EMBL" id="SDN35460.1"/>
    </source>
</evidence>
<comment type="subcellular location">
    <subcellularLocation>
        <location evidence="1">Cell outer membrane</location>
        <topology evidence="1">Multi-pass membrane protein</topology>
    </subcellularLocation>
</comment>
<evidence type="ECO:0000259" key="3">
    <source>
        <dbReference type="Pfam" id="PF07715"/>
    </source>
</evidence>
<dbReference type="Pfam" id="PF07715">
    <property type="entry name" value="Plug"/>
    <property type="match status" value="1"/>
</dbReference>
<keyword evidence="1" id="KW-0472">Membrane</keyword>
<dbReference type="InterPro" id="IPR012910">
    <property type="entry name" value="Plug_dom"/>
</dbReference>
<keyword evidence="1" id="KW-1134">Transmembrane beta strand</keyword>
<organism evidence="4 5">
    <name type="scientific">Methylobacterium phyllostachyos</name>
    <dbReference type="NCBI Taxonomy" id="582672"/>
    <lineage>
        <taxon>Bacteria</taxon>
        <taxon>Pseudomonadati</taxon>
        <taxon>Pseudomonadota</taxon>
        <taxon>Alphaproteobacteria</taxon>
        <taxon>Hyphomicrobiales</taxon>
        <taxon>Methylobacteriaceae</taxon>
        <taxon>Methylobacterium</taxon>
    </lineage>
</organism>
<dbReference type="InterPro" id="IPR039426">
    <property type="entry name" value="TonB-dep_rcpt-like"/>
</dbReference>
<comment type="similarity">
    <text evidence="1">Belongs to the TonB-dependent receptor family.</text>
</comment>
<dbReference type="AlphaFoldDB" id="A0A1H0APJ3"/>